<evidence type="ECO:0000313" key="2">
    <source>
        <dbReference type="EMBL" id="ORZ39267.1"/>
    </source>
</evidence>
<dbReference type="EMBL" id="MCFL01000006">
    <property type="protein sequence ID" value="ORZ39267.1"/>
    <property type="molecule type" value="Genomic_DNA"/>
</dbReference>
<evidence type="ECO:0000313" key="3">
    <source>
        <dbReference type="Proteomes" id="UP000193411"/>
    </source>
</evidence>
<reference evidence="2 3" key="1">
    <citation type="submission" date="2016-07" db="EMBL/GenBank/DDBJ databases">
        <title>Pervasive Adenine N6-methylation of Active Genes in Fungi.</title>
        <authorList>
            <consortium name="DOE Joint Genome Institute"/>
            <person name="Mondo S.J."/>
            <person name="Dannebaum R.O."/>
            <person name="Kuo R.C."/>
            <person name="Labutti K."/>
            <person name="Haridas S."/>
            <person name="Kuo A."/>
            <person name="Salamov A."/>
            <person name="Ahrendt S.R."/>
            <person name="Lipzen A."/>
            <person name="Sullivan W."/>
            <person name="Andreopoulos W.B."/>
            <person name="Clum A."/>
            <person name="Lindquist E."/>
            <person name="Daum C."/>
            <person name="Ramamoorthy G.K."/>
            <person name="Gryganskyi A."/>
            <person name="Culley D."/>
            <person name="Magnuson J.K."/>
            <person name="James T.Y."/>
            <person name="O'Malley M.A."/>
            <person name="Stajich J.E."/>
            <person name="Spatafora J.W."/>
            <person name="Visel A."/>
            <person name="Grigoriev I.V."/>
        </authorList>
    </citation>
    <scope>NUCLEOTIDE SEQUENCE [LARGE SCALE GENOMIC DNA]</scope>
    <source>
        <strain evidence="2 3">PL171</strain>
    </source>
</reference>
<evidence type="ECO:0000256" key="1">
    <source>
        <dbReference type="SAM" id="MobiDB-lite"/>
    </source>
</evidence>
<accession>A0A1Y2HXB1</accession>
<proteinExistence type="predicted"/>
<organism evidence="2 3">
    <name type="scientific">Catenaria anguillulae PL171</name>
    <dbReference type="NCBI Taxonomy" id="765915"/>
    <lineage>
        <taxon>Eukaryota</taxon>
        <taxon>Fungi</taxon>
        <taxon>Fungi incertae sedis</taxon>
        <taxon>Blastocladiomycota</taxon>
        <taxon>Blastocladiomycetes</taxon>
        <taxon>Blastocladiales</taxon>
        <taxon>Catenariaceae</taxon>
        <taxon>Catenaria</taxon>
    </lineage>
</organism>
<comment type="caution">
    <text evidence="2">The sequence shown here is derived from an EMBL/GenBank/DDBJ whole genome shotgun (WGS) entry which is preliminary data.</text>
</comment>
<feature type="compositionally biased region" description="Acidic residues" evidence="1">
    <location>
        <begin position="182"/>
        <end position="200"/>
    </location>
</feature>
<keyword evidence="3" id="KW-1185">Reference proteome</keyword>
<name>A0A1Y2HXB1_9FUNG</name>
<feature type="region of interest" description="Disordered" evidence="1">
    <location>
        <begin position="182"/>
        <end position="209"/>
    </location>
</feature>
<sequence length="209" mass="23579">MSCMLFCIWPERAGKLAYIDQNSSHDRYSAVVLTANDANEWPTRGAGVFTVRMPLYAEKVDNDPRSVRLWAANHEYIRKMIAKGVAHDKINYFNVPLEGDAIDDLIVDEAACIGLGEIVSPEHDAIDNSVLLSAEDYILARHHDLSFDQVIPESARFRDPHLGERYWASIPGVDVYQTIEHDDDASDMEDDSEGAWEELDAYPSDEYAD</sequence>
<dbReference type="AlphaFoldDB" id="A0A1Y2HXB1"/>
<gene>
    <name evidence="2" type="ORF">BCR44DRAFT_298568</name>
</gene>
<protein>
    <submittedName>
        <fullName evidence="2">Uncharacterized protein</fullName>
    </submittedName>
</protein>
<dbReference type="Proteomes" id="UP000193411">
    <property type="component" value="Unassembled WGS sequence"/>
</dbReference>